<evidence type="ECO:0008006" key="8">
    <source>
        <dbReference type="Google" id="ProtNLM"/>
    </source>
</evidence>
<evidence type="ECO:0000256" key="3">
    <source>
        <dbReference type="ARBA" id="ARBA00023242"/>
    </source>
</evidence>
<dbReference type="GO" id="GO:0006383">
    <property type="term" value="P:transcription by RNA polymerase III"/>
    <property type="evidence" value="ECO:0007669"/>
    <property type="project" value="InterPro"/>
</dbReference>
<organism evidence="6 7">
    <name type="scientific">Eptatretus burgeri</name>
    <name type="common">Inshore hagfish</name>
    <dbReference type="NCBI Taxonomy" id="7764"/>
    <lineage>
        <taxon>Eukaryota</taxon>
        <taxon>Metazoa</taxon>
        <taxon>Chordata</taxon>
        <taxon>Craniata</taxon>
        <taxon>Vertebrata</taxon>
        <taxon>Cyclostomata</taxon>
        <taxon>Myxini</taxon>
        <taxon>Myxiniformes</taxon>
        <taxon>Myxinidae</taxon>
        <taxon>Eptatretinae</taxon>
        <taxon>Eptatretus</taxon>
    </lineage>
</organism>
<evidence type="ECO:0000256" key="1">
    <source>
        <dbReference type="ARBA" id="ARBA00004123"/>
    </source>
</evidence>
<feature type="transmembrane region" description="Helical" evidence="5">
    <location>
        <begin position="85"/>
        <end position="106"/>
    </location>
</feature>
<feature type="region of interest" description="Disordered" evidence="4">
    <location>
        <begin position="114"/>
        <end position="180"/>
    </location>
</feature>
<dbReference type="GeneTree" id="ENSGT01150000287464"/>
<keyword evidence="5" id="KW-0472">Membrane</keyword>
<feature type="compositionally biased region" description="Acidic residues" evidence="4">
    <location>
        <begin position="129"/>
        <end position="155"/>
    </location>
</feature>
<name>A0A8C4NHH7_EPTBU</name>
<evidence type="ECO:0000256" key="2">
    <source>
        <dbReference type="ARBA" id="ARBA00008352"/>
    </source>
</evidence>
<keyword evidence="7" id="KW-1185">Reference proteome</keyword>
<evidence type="ECO:0000313" key="6">
    <source>
        <dbReference type="Ensembl" id="ENSEBUP00000006022.1"/>
    </source>
</evidence>
<dbReference type="Proteomes" id="UP000694388">
    <property type="component" value="Unplaced"/>
</dbReference>
<accession>A0A8C4NHH7</accession>
<evidence type="ECO:0000256" key="5">
    <source>
        <dbReference type="SAM" id="Phobius"/>
    </source>
</evidence>
<dbReference type="GO" id="GO:0005666">
    <property type="term" value="C:RNA polymerase III complex"/>
    <property type="evidence" value="ECO:0007669"/>
    <property type="project" value="TreeGrafter"/>
</dbReference>
<dbReference type="PANTHER" id="PTHR15367">
    <property type="entry name" value="DNA-DIRECTED RNA POLYMERASE III"/>
    <property type="match status" value="1"/>
</dbReference>
<reference evidence="6" key="2">
    <citation type="submission" date="2025-09" db="UniProtKB">
        <authorList>
            <consortium name="Ensembl"/>
        </authorList>
    </citation>
    <scope>IDENTIFICATION</scope>
</reference>
<sequence length="180" mass="20534">MAGMGRGRGRGQMTFNIEAIGFGKGDALPPTALQPPPLFPPRENLPLPLQTGEETDYQVALKQEFRLAMKSLPYFLKIETKKKGVVCLFIFLNLFLTFLFVCLFIPQSLEKMEGEGEQNEENSGKKGEEQEDEEEDKEGEDIEEEYEEELEEETDYIMSYFDNGEDYAAESDDNIDEAVY</sequence>
<comment type="subcellular location">
    <subcellularLocation>
        <location evidence="1">Nucleus</location>
    </subcellularLocation>
</comment>
<dbReference type="Ensembl" id="ENSEBUT00000006469.1">
    <property type="protein sequence ID" value="ENSEBUP00000006022.1"/>
    <property type="gene ID" value="ENSEBUG00000003977.1"/>
</dbReference>
<protein>
    <recommendedName>
        <fullName evidence="8">DNA-directed RNA polymerase III subunit</fullName>
    </recommendedName>
</protein>
<dbReference type="PANTHER" id="PTHR15367:SF2">
    <property type="entry name" value="DNA-DIRECTED RNA POLYMERASE III SUBUNIT"/>
    <property type="match status" value="1"/>
</dbReference>
<keyword evidence="5" id="KW-0812">Transmembrane</keyword>
<comment type="similarity">
    <text evidence="2">Belongs to the eukaryotic RPC7 RNA polymerase subunit family.</text>
</comment>
<keyword evidence="5" id="KW-1133">Transmembrane helix</keyword>
<evidence type="ECO:0000313" key="7">
    <source>
        <dbReference type="Proteomes" id="UP000694388"/>
    </source>
</evidence>
<proteinExistence type="inferred from homology"/>
<dbReference type="InterPro" id="IPR024661">
    <property type="entry name" value="RNA_pol_III_Rpc31"/>
</dbReference>
<dbReference type="AlphaFoldDB" id="A0A8C4NHH7"/>
<evidence type="ECO:0000256" key="4">
    <source>
        <dbReference type="SAM" id="MobiDB-lite"/>
    </source>
</evidence>
<feature type="compositionally biased region" description="Acidic residues" evidence="4">
    <location>
        <begin position="163"/>
        <end position="180"/>
    </location>
</feature>
<dbReference type="OMA" id="YIVSACQ"/>
<reference evidence="6" key="1">
    <citation type="submission" date="2025-08" db="UniProtKB">
        <authorList>
            <consortium name="Ensembl"/>
        </authorList>
    </citation>
    <scope>IDENTIFICATION</scope>
</reference>
<dbReference type="Pfam" id="PF11705">
    <property type="entry name" value="RNA_pol_3_Rpc31"/>
    <property type="match status" value="1"/>
</dbReference>
<keyword evidence="3" id="KW-0539">Nucleus</keyword>